<name>A0A382GJU0_9ZZZZ</name>
<dbReference type="PANTHER" id="PTHR11552:SF147">
    <property type="entry name" value="CHOLINE DEHYDROGENASE, MITOCHONDRIAL"/>
    <property type="match status" value="1"/>
</dbReference>
<dbReference type="GO" id="GO:0050660">
    <property type="term" value="F:flavin adenine dinucleotide binding"/>
    <property type="evidence" value="ECO:0007669"/>
    <property type="project" value="InterPro"/>
</dbReference>
<evidence type="ECO:0000256" key="1">
    <source>
        <dbReference type="ARBA" id="ARBA00010790"/>
    </source>
</evidence>
<dbReference type="AlphaFoldDB" id="A0A382GJU0"/>
<dbReference type="InterPro" id="IPR036188">
    <property type="entry name" value="FAD/NAD-bd_sf"/>
</dbReference>
<dbReference type="GO" id="GO:0016491">
    <property type="term" value="F:oxidoreductase activity"/>
    <property type="evidence" value="ECO:0007669"/>
    <property type="project" value="TreeGrafter"/>
</dbReference>
<dbReference type="Gene3D" id="3.50.50.60">
    <property type="entry name" value="FAD/NAD(P)-binding domain"/>
    <property type="match status" value="1"/>
</dbReference>
<gene>
    <name evidence="2" type="ORF">METZ01_LOCUS227878</name>
</gene>
<dbReference type="SUPFAM" id="SSF51905">
    <property type="entry name" value="FAD/NAD(P)-binding domain"/>
    <property type="match status" value="1"/>
</dbReference>
<feature type="non-terminal residue" evidence="2">
    <location>
        <position position="47"/>
    </location>
</feature>
<accession>A0A382GJU0</accession>
<evidence type="ECO:0000313" key="2">
    <source>
        <dbReference type="EMBL" id="SVB75024.1"/>
    </source>
</evidence>
<dbReference type="Pfam" id="PF05834">
    <property type="entry name" value="Lycopene_cycl"/>
    <property type="match status" value="1"/>
</dbReference>
<proteinExistence type="inferred from homology"/>
<dbReference type="InterPro" id="IPR012132">
    <property type="entry name" value="GMC_OxRdtase"/>
</dbReference>
<reference evidence="2" key="1">
    <citation type="submission" date="2018-05" db="EMBL/GenBank/DDBJ databases">
        <authorList>
            <person name="Lanie J.A."/>
            <person name="Ng W.-L."/>
            <person name="Kazmierczak K.M."/>
            <person name="Andrzejewski T.M."/>
            <person name="Davidsen T.M."/>
            <person name="Wayne K.J."/>
            <person name="Tettelin H."/>
            <person name="Glass J.I."/>
            <person name="Rusch D."/>
            <person name="Podicherti R."/>
            <person name="Tsui H.-C.T."/>
            <person name="Winkler M.E."/>
        </authorList>
    </citation>
    <scope>NUCLEOTIDE SEQUENCE</scope>
</reference>
<dbReference type="PANTHER" id="PTHR11552">
    <property type="entry name" value="GLUCOSE-METHANOL-CHOLINE GMC OXIDOREDUCTASE"/>
    <property type="match status" value="1"/>
</dbReference>
<protein>
    <submittedName>
        <fullName evidence="2">Uncharacterized protein</fullName>
    </submittedName>
</protein>
<dbReference type="EMBL" id="UINC01055767">
    <property type="protein sequence ID" value="SVB75024.1"/>
    <property type="molecule type" value="Genomic_DNA"/>
</dbReference>
<organism evidence="2">
    <name type="scientific">marine metagenome</name>
    <dbReference type="NCBI Taxonomy" id="408172"/>
    <lineage>
        <taxon>unclassified sequences</taxon>
        <taxon>metagenomes</taxon>
        <taxon>ecological metagenomes</taxon>
    </lineage>
</organism>
<comment type="similarity">
    <text evidence="1">Belongs to the GMC oxidoreductase family.</text>
</comment>
<sequence>MNTSETFDYIIVGAGSAGCVLANRLSEDVDVTVLLVEAGKDTRGVTL</sequence>